<accession>A0A2V3ITM7</accession>
<protein>
    <submittedName>
        <fullName evidence="2">Uncharacterized protein</fullName>
    </submittedName>
</protein>
<dbReference type="Proteomes" id="UP000247409">
    <property type="component" value="Unassembled WGS sequence"/>
</dbReference>
<dbReference type="OrthoDB" id="10527340at2759"/>
<dbReference type="AlphaFoldDB" id="A0A2V3ITM7"/>
<evidence type="ECO:0000256" key="1">
    <source>
        <dbReference type="SAM" id="MobiDB-lite"/>
    </source>
</evidence>
<dbReference type="EMBL" id="NBIV01000060">
    <property type="protein sequence ID" value="PXF45464.1"/>
    <property type="molecule type" value="Genomic_DNA"/>
</dbReference>
<keyword evidence="3" id="KW-1185">Reference proteome</keyword>
<comment type="caution">
    <text evidence="2">The sequence shown here is derived from an EMBL/GenBank/DDBJ whole genome shotgun (WGS) entry which is preliminary data.</text>
</comment>
<sequence length="436" mass="48171">MQQKEGQKLRNKTSPASKRTPTIGKSVSDDTGFAPSLSVLTGEWQAEDDWTSIESYVMTDSSEDDEVPRSYEGKSLQEDYLELRQKLSSPMSVPRLLGLLIDINKSDGGSIIVEASVATAALRTLASRAEANFTQHGTLRSAAVELCLEIGRIDPERYPDEEIESLAAARENAWNVVTQMDIGSCGLALVDRVICGKISDLRYRLEALGVITRAVRDAHGRIFDRRKRNSPDGSKVKRRDVEVVGVSTKVLSHSLENWRARQEIPSTNPVVSEWDVDGLLQVFHSLSSRLCEGGGASFVQIEGRDVELWAKGLVTLATLGRYGGSGLAGAEMRFDVMEMAVRRVGKLRSDSVVRRSLALALRVVLSGMEDREVRKVLVGGVQEVVLLEEHDDVSDVGREAFEWLQQAADGDPDIGVRRFAALTLQKWTERVEHVLR</sequence>
<feature type="compositionally biased region" description="Polar residues" evidence="1">
    <location>
        <begin position="12"/>
        <end position="25"/>
    </location>
</feature>
<name>A0A2V3ITM7_9FLOR</name>
<reference evidence="2 3" key="1">
    <citation type="journal article" date="2018" name="Mol. Biol. Evol.">
        <title>Analysis of the draft genome of the red seaweed Gracilariopsis chorda provides insights into genome size evolution in Rhodophyta.</title>
        <authorList>
            <person name="Lee J."/>
            <person name="Yang E.C."/>
            <person name="Graf L."/>
            <person name="Yang J.H."/>
            <person name="Qiu H."/>
            <person name="Zel Zion U."/>
            <person name="Chan C.X."/>
            <person name="Stephens T.G."/>
            <person name="Weber A.P.M."/>
            <person name="Boo G.H."/>
            <person name="Boo S.M."/>
            <person name="Kim K.M."/>
            <person name="Shin Y."/>
            <person name="Jung M."/>
            <person name="Lee S.J."/>
            <person name="Yim H.S."/>
            <person name="Lee J.H."/>
            <person name="Bhattacharya D."/>
            <person name="Yoon H.S."/>
        </authorList>
    </citation>
    <scope>NUCLEOTIDE SEQUENCE [LARGE SCALE GENOMIC DNA]</scope>
    <source>
        <strain evidence="2 3">SKKU-2015</strain>
        <tissue evidence="2">Whole body</tissue>
    </source>
</reference>
<organism evidence="2 3">
    <name type="scientific">Gracilariopsis chorda</name>
    <dbReference type="NCBI Taxonomy" id="448386"/>
    <lineage>
        <taxon>Eukaryota</taxon>
        <taxon>Rhodophyta</taxon>
        <taxon>Florideophyceae</taxon>
        <taxon>Rhodymeniophycidae</taxon>
        <taxon>Gracilariales</taxon>
        <taxon>Gracilariaceae</taxon>
        <taxon>Gracilariopsis</taxon>
    </lineage>
</organism>
<gene>
    <name evidence="2" type="ORF">BWQ96_04762</name>
</gene>
<proteinExistence type="predicted"/>
<evidence type="ECO:0000313" key="2">
    <source>
        <dbReference type="EMBL" id="PXF45464.1"/>
    </source>
</evidence>
<feature type="region of interest" description="Disordered" evidence="1">
    <location>
        <begin position="1"/>
        <end position="34"/>
    </location>
</feature>
<evidence type="ECO:0000313" key="3">
    <source>
        <dbReference type="Proteomes" id="UP000247409"/>
    </source>
</evidence>